<dbReference type="PROSITE" id="PS50110">
    <property type="entry name" value="RESPONSE_REGULATORY"/>
    <property type="match status" value="1"/>
</dbReference>
<protein>
    <submittedName>
        <fullName evidence="4">Response regulator receiver modulated serine phosphatase</fullName>
    </submittedName>
</protein>
<dbReference type="EMBL" id="ATHI01000001">
    <property type="protein sequence ID" value="EPR36215.1"/>
    <property type="molecule type" value="Genomic_DNA"/>
</dbReference>
<dbReference type="InterPro" id="IPR052016">
    <property type="entry name" value="Bact_Sigma-Reg"/>
</dbReference>
<dbReference type="GO" id="GO:0000160">
    <property type="term" value="P:phosphorelay signal transduction system"/>
    <property type="evidence" value="ECO:0007669"/>
    <property type="project" value="InterPro"/>
</dbReference>
<dbReference type="InterPro" id="IPR001789">
    <property type="entry name" value="Sig_transdc_resp-reg_receiver"/>
</dbReference>
<evidence type="ECO:0000256" key="2">
    <source>
        <dbReference type="PROSITE-ProRule" id="PRU00169"/>
    </source>
</evidence>
<keyword evidence="2" id="KW-0597">Phosphoprotein</keyword>
<dbReference type="Pfam" id="PF00072">
    <property type="entry name" value="Response_reg"/>
    <property type="match status" value="1"/>
</dbReference>
<dbReference type="eggNOG" id="COG2208">
    <property type="taxonomic scope" value="Bacteria"/>
</dbReference>
<dbReference type="Gene3D" id="3.40.50.2300">
    <property type="match status" value="1"/>
</dbReference>
<dbReference type="STRING" id="1121439.dsat_1743"/>
<evidence type="ECO:0000259" key="3">
    <source>
        <dbReference type="PROSITE" id="PS50110"/>
    </source>
</evidence>
<feature type="domain" description="Response regulatory" evidence="3">
    <location>
        <begin position="7"/>
        <end position="121"/>
    </location>
</feature>
<dbReference type="InterPro" id="IPR011006">
    <property type="entry name" value="CheY-like_superfamily"/>
</dbReference>
<dbReference type="CDD" id="cd17574">
    <property type="entry name" value="REC_OmpR"/>
    <property type="match status" value="1"/>
</dbReference>
<dbReference type="PANTHER" id="PTHR43156">
    <property type="entry name" value="STAGE II SPORULATION PROTEIN E-RELATED"/>
    <property type="match status" value="1"/>
</dbReference>
<gene>
    <name evidence="4" type="ORF">dsat_1743</name>
</gene>
<dbReference type="PATRIC" id="fig|1121439.3.peg.128"/>
<comment type="caution">
    <text evidence="4">The sequence shown here is derived from an EMBL/GenBank/DDBJ whole genome shotgun (WGS) entry which is preliminary data.</text>
</comment>
<dbReference type="Proteomes" id="UP000014975">
    <property type="component" value="Unassembled WGS sequence"/>
</dbReference>
<sequence>MNAEPVTVLVVDDTTPIRNLLRRILEEDYAVHTAPDGETALSAFARNRPEIVILDVNMPGLSGLEVVSELRRRGEDEAVVIMLTASDDQALKAEALNLGANDFLTKPFHKGELLARVGAAARQVLLMRELRAAHERTALELSRIAALQRRMLPETPPRLPGGLSSEVLHRASALASGDYFDCVPLGEDRVRCIVADVSGHGARAAFLMAVVRTLFHAAWADGLALDVLAGRINRHLLDLRGDGDFATLFAADLDCANRLLTYVNCGHPPALLAREGEEPLLLEATMPLLGVMDCNASLGHAELTERFGLFAFTDGLFEWRDESGGVFGLPRFLDLVGERLTFSGPFLAPLAESLDALSKGDTAERDDLTALWLSRSPHA</sequence>
<evidence type="ECO:0000313" key="4">
    <source>
        <dbReference type="EMBL" id="EPR36215.1"/>
    </source>
</evidence>
<accession>S7THW0</accession>
<dbReference type="InterPro" id="IPR036457">
    <property type="entry name" value="PPM-type-like_dom_sf"/>
</dbReference>
<dbReference type="SMART" id="SM00448">
    <property type="entry name" value="REC"/>
    <property type="match status" value="1"/>
</dbReference>
<feature type="modified residue" description="4-aspartylphosphate" evidence="2">
    <location>
        <position position="55"/>
    </location>
</feature>
<keyword evidence="5" id="KW-1185">Reference proteome</keyword>
<keyword evidence="1" id="KW-0378">Hydrolase</keyword>
<dbReference type="OrthoDB" id="20101at2"/>
<dbReference type="Pfam" id="PF07228">
    <property type="entry name" value="SpoIIE"/>
    <property type="match status" value="1"/>
</dbReference>
<dbReference type="PANTHER" id="PTHR43156:SF2">
    <property type="entry name" value="STAGE II SPORULATION PROTEIN E"/>
    <property type="match status" value="1"/>
</dbReference>
<dbReference type="InterPro" id="IPR001932">
    <property type="entry name" value="PPM-type_phosphatase-like_dom"/>
</dbReference>
<dbReference type="Gene3D" id="3.60.40.10">
    <property type="entry name" value="PPM-type phosphatase domain"/>
    <property type="match status" value="1"/>
</dbReference>
<dbReference type="eggNOG" id="COG2204">
    <property type="taxonomic scope" value="Bacteria"/>
</dbReference>
<reference evidence="4 5" key="1">
    <citation type="journal article" date="2013" name="Genome Announc.">
        <title>Draft genome sequences for three mercury-methylating, sulfate-reducing bacteria.</title>
        <authorList>
            <person name="Brown S.D."/>
            <person name="Hurt R.A.Jr."/>
            <person name="Gilmour C.C."/>
            <person name="Elias D.A."/>
        </authorList>
    </citation>
    <scope>NUCLEOTIDE SEQUENCE [LARGE SCALE GENOMIC DNA]</scope>
    <source>
        <strain evidence="4 5">DSM 16529</strain>
    </source>
</reference>
<dbReference type="RefSeq" id="WP_020885629.1">
    <property type="nucleotide sequence ID" value="NZ_ATHI01000001.1"/>
</dbReference>
<name>S7THW0_9BACT</name>
<evidence type="ECO:0000313" key="5">
    <source>
        <dbReference type="Proteomes" id="UP000014975"/>
    </source>
</evidence>
<evidence type="ECO:0000256" key="1">
    <source>
        <dbReference type="ARBA" id="ARBA00022801"/>
    </source>
</evidence>
<dbReference type="GO" id="GO:0016791">
    <property type="term" value="F:phosphatase activity"/>
    <property type="evidence" value="ECO:0007669"/>
    <property type="project" value="TreeGrafter"/>
</dbReference>
<dbReference type="SUPFAM" id="SSF52172">
    <property type="entry name" value="CheY-like"/>
    <property type="match status" value="1"/>
</dbReference>
<dbReference type="SUPFAM" id="SSF81606">
    <property type="entry name" value="PP2C-like"/>
    <property type="match status" value="1"/>
</dbReference>
<proteinExistence type="predicted"/>
<dbReference type="SMART" id="SM00331">
    <property type="entry name" value="PP2C_SIG"/>
    <property type="match status" value="1"/>
</dbReference>
<organism evidence="4 5">
    <name type="scientific">Alkalidesulfovibrio alkalitolerans DSM 16529</name>
    <dbReference type="NCBI Taxonomy" id="1121439"/>
    <lineage>
        <taxon>Bacteria</taxon>
        <taxon>Pseudomonadati</taxon>
        <taxon>Thermodesulfobacteriota</taxon>
        <taxon>Desulfovibrionia</taxon>
        <taxon>Desulfovibrionales</taxon>
        <taxon>Desulfovibrionaceae</taxon>
        <taxon>Alkalidesulfovibrio</taxon>
    </lineage>
</organism>
<dbReference type="AlphaFoldDB" id="S7THW0"/>